<keyword evidence="2" id="KW-0227">DNA damage</keyword>
<evidence type="ECO:0000256" key="2">
    <source>
        <dbReference type="ARBA" id="ARBA00022763"/>
    </source>
</evidence>
<sequence>MRDAKVLAAACAAASAYNALLTDSGPGHGPCANLTPGACTARPSPRTSTCGAPSMAERHLTPSKITAWLDCAAYLDLKHQVEAGIQAAPSLGQGSFAQLLTDKGLLHEAAVLATYRARGLRVVEAPARGDRESFSTWAKRVGPLLHATDWDVRYQFPMVHNGIRGVADFLLRQEAGHGAVTVEPVDAKLARKEAKPGHVLQLSFYAEAIAAATGTLPERMHLWLGSGDLETLLVADFDAYWQRLCSGLARTLELEVSTSAAVPEPCAHCAFCDFAGVCDARWRSGDSLVYVAGLSCADRMVLHDAGVATLDALASCTAQVPGVPEQRQSRLVAQARLQRQARAQDEALPPPFSLVQAGEDPVFGHGFAQLPEPDPGDVFLDFEGHPFWRADRGLFFLFGLIQQCADGTWEYLRWWAHHEAEEGEWTAELVEHLAERRQRHPGMHVYHYNHTERSSLEALVEDHGVAQVALTALVETGAFVDLLPVVRNAVQIGAESYGLKAVERLTGYERGHDVDAGAGAVLEYERWMCDGAQDALDAIAAYNEDDVRATRAVRDWLVQHRPADLPWRPAVLDPADDLPELDARVEALHAYGSGTPEHLLGDLLGYWRREWKAYLAPRLVACEGDTEDLLAEPTVLADLKLVGQVERLGKNGKPIRPLMRFRFPPQECALEDKVLFPVVDGPPAFADIARLDVAAGELDLVWSTGLQKQGVFPAVVAHDSWFTPRPKPAALSALADAVLNPAVAANPVALALLRGELPRFLPGRGPAGGIFTDDLDAMLGWTAALDGTCVAVQGPPGTGKTYRAARQIRALLQAGKRVGITAFSHHAIDNLLEAVVEVYRDLDELEDLHAVKKGGPATWTSGEVAHVSANRAAAAPTFALVAGTTSFCSATHYSYRRSPKRRTQERAAAARLSTSSATR</sequence>
<evidence type="ECO:0000256" key="3">
    <source>
        <dbReference type="ARBA" id="ARBA00022806"/>
    </source>
</evidence>
<evidence type="ECO:0000313" key="11">
    <source>
        <dbReference type="Proteomes" id="UP000321181"/>
    </source>
</evidence>
<dbReference type="Pfam" id="PF13086">
    <property type="entry name" value="AAA_11"/>
    <property type="match status" value="1"/>
</dbReference>
<dbReference type="Pfam" id="PF13482">
    <property type="entry name" value="RNase_H_2"/>
    <property type="match status" value="1"/>
</dbReference>
<dbReference type="InterPro" id="IPR038720">
    <property type="entry name" value="YprB_RNase_H-like_dom"/>
</dbReference>
<keyword evidence="5" id="KW-0234">DNA repair</keyword>
<dbReference type="EMBL" id="BJYY01000013">
    <property type="protein sequence ID" value="GEO34339.1"/>
    <property type="molecule type" value="Genomic_DNA"/>
</dbReference>
<evidence type="ECO:0000259" key="7">
    <source>
        <dbReference type="Pfam" id="PF12705"/>
    </source>
</evidence>
<reference evidence="10 11" key="1">
    <citation type="submission" date="2019-07" db="EMBL/GenBank/DDBJ databases">
        <title>Whole genome shotgun sequence of Cellulomonas aerilata NBRC 106308.</title>
        <authorList>
            <person name="Hosoyama A."/>
            <person name="Uohara A."/>
            <person name="Ohji S."/>
            <person name="Ichikawa N."/>
        </authorList>
    </citation>
    <scope>NUCLEOTIDE SEQUENCE [LARGE SCALE GENOMIC DNA]</scope>
    <source>
        <strain evidence="10 11">NBRC 106308</strain>
    </source>
</reference>
<dbReference type="SUPFAM" id="SSF53098">
    <property type="entry name" value="Ribonuclease H-like"/>
    <property type="match status" value="1"/>
</dbReference>
<feature type="domain" description="DNA2/NAM7 helicase helicase" evidence="8">
    <location>
        <begin position="789"/>
        <end position="868"/>
    </location>
</feature>
<feature type="region of interest" description="Disordered" evidence="6">
    <location>
        <begin position="898"/>
        <end position="919"/>
    </location>
</feature>
<keyword evidence="4" id="KW-0378">Hydrolase</keyword>
<keyword evidence="4" id="KW-0269">Exonuclease</keyword>
<evidence type="ECO:0000256" key="4">
    <source>
        <dbReference type="ARBA" id="ARBA00022839"/>
    </source>
</evidence>
<feature type="domain" description="YprB ribonuclease H-like" evidence="9">
    <location>
        <begin position="378"/>
        <end position="558"/>
    </location>
</feature>
<dbReference type="GO" id="GO:0004386">
    <property type="term" value="F:helicase activity"/>
    <property type="evidence" value="ECO:0007669"/>
    <property type="project" value="UniProtKB-KW"/>
</dbReference>
<feature type="domain" description="PD-(D/E)XK endonuclease-like" evidence="7">
    <location>
        <begin position="133"/>
        <end position="279"/>
    </location>
</feature>
<evidence type="ECO:0000256" key="6">
    <source>
        <dbReference type="SAM" id="MobiDB-lite"/>
    </source>
</evidence>
<dbReference type="InterPro" id="IPR011604">
    <property type="entry name" value="PDDEXK-like_dom_sf"/>
</dbReference>
<dbReference type="Proteomes" id="UP000321181">
    <property type="component" value="Unassembled WGS sequence"/>
</dbReference>
<dbReference type="AlphaFoldDB" id="A0A512DCY9"/>
<evidence type="ECO:0000256" key="1">
    <source>
        <dbReference type="ARBA" id="ARBA00022722"/>
    </source>
</evidence>
<dbReference type="NCBIfam" id="TIGR03491">
    <property type="entry name" value="TM0106 family RecB-like putative nuclease"/>
    <property type="match status" value="1"/>
</dbReference>
<keyword evidence="11" id="KW-1185">Reference proteome</keyword>
<name>A0A512DCY9_9CELL</name>
<evidence type="ECO:0000259" key="8">
    <source>
        <dbReference type="Pfam" id="PF13086"/>
    </source>
</evidence>
<dbReference type="Gene3D" id="3.90.320.10">
    <property type="match status" value="1"/>
</dbReference>
<dbReference type="GO" id="GO:0004527">
    <property type="term" value="F:exonuclease activity"/>
    <property type="evidence" value="ECO:0007669"/>
    <property type="project" value="UniProtKB-KW"/>
</dbReference>
<evidence type="ECO:0000256" key="5">
    <source>
        <dbReference type="ARBA" id="ARBA00023204"/>
    </source>
</evidence>
<accession>A0A512DCY9</accession>
<organism evidence="10 11">
    <name type="scientific">Cellulomonas aerilata</name>
    <dbReference type="NCBI Taxonomy" id="515326"/>
    <lineage>
        <taxon>Bacteria</taxon>
        <taxon>Bacillati</taxon>
        <taxon>Actinomycetota</taxon>
        <taxon>Actinomycetes</taxon>
        <taxon>Micrococcales</taxon>
        <taxon>Cellulomonadaceae</taxon>
        <taxon>Cellulomonas</taxon>
    </lineage>
</organism>
<keyword evidence="3" id="KW-0347">Helicase</keyword>
<feature type="compositionally biased region" description="Low complexity" evidence="6">
    <location>
        <begin position="906"/>
        <end position="919"/>
    </location>
</feature>
<proteinExistence type="predicted"/>
<dbReference type="Gene3D" id="3.40.50.300">
    <property type="entry name" value="P-loop containing nucleotide triphosphate hydrolases"/>
    <property type="match status" value="1"/>
</dbReference>
<dbReference type="GO" id="GO:0006281">
    <property type="term" value="P:DNA repair"/>
    <property type="evidence" value="ECO:0007669"/>
    <property type="project" value="UniProtKB-KW"/>
</dbReference>
<dbReference type="InterPro" id="IPR027417">
    <property type="entry name" value="P-loop_NTPase"/>
</dbReference>
<keyword evidence="1" id="KW-0540">Nuclease</keyword>
<dbReference type="SUPFAM" id="SSF52540">
    <property type="entry name" value="P-loop containing nucleoside triphosphate hydrolases"/>
    <property type="match status" value="1"/>
</dbReference>
<gene>
    <name evidence="10" type="ORF">CAE01nite_20640</name>
</gene>
<comment type="caution">
    <text evidence="10">The sequence shown here is derived from an EMBL/GenBank/DDBJ whole genome shotgun (WGS) entry which is preliminary data.</text>
</comment>
<dbReference type="InterPro" id="IPR012337">
    <property type="entry name" value="RNaseH-like_sf"/>
</dbReference>
<keyword evidence="3" id="KW-0547">Nucleotide-binding</keyword>
<keyword evidence="3" id="KW-0067">ATP-binding</keyword>
<evidence type="ECO:0000313" key="10">
    <source>
        <dbReference type="EMBL" id="GEO34339.1"/>
    </source>
</evidence>
<dbReference type="InterPro" id="IPR038726">
    <property type="entry name" value="PDDEXK_AddAB-type"/>
</dbReference>
<dbReference type="Pfam" id="PF12705">
    <property type="entry name" value="PDDEXK_1"/>
    <property type="match status" value="1"/>
</dbReference>
<protein>
    <submittedName>
        <fullName evidence="10">Uncharacterized protein</fullName>
    </submittedName>
</protein>
<dbReference type="InterPro" id="IPR041677">
    <property type="entry name" value="DNA2/NAM7_AAA_11"/>
</dbReference>
<dbReference type="InterPro" id="IPR019993">
    <property type="entry name" value="RecB_nuclease_TM0106_put"/>
</dbReference>
<evidence type="ECO:0000259" key="9">
    <source>
        <dbReference type="Pfam" id="PF13482"/>
    </source>
</evidence>